<sequence>MSQSEVVTIRLTPELYKSNYLQWLEETIKCLKTRQLEKVDYENLIEELEDLAKNEKRRVRSLLEQIIRHLLLYQYWDVEKPRNANHRVAEIIGFRNQINEDLTANLRNHLEENFSIIYSNALDYLKAKTKLTNLPELCPYSLEQSLDKDWLP</sequence>
<dbReference type="Proteomes" id="UP000637383">
    <property type="component" value="Unassembled WGS sequence"/>
</dbReference>
<accession>A0ABR8K6Y4</accession>
<evidence type="ECO:0000256" key="1">
    <source>
        <dbReference type="SAM" id="Coils"/>
    </source>
</evidence>
<dbReference type="PANTHER" id="PTHR34235:SF3">
    <property type="entry name" value="SLR1203 PROTEIN"/>
    <property type="match status" value="1"/>
</dbReference>
<keyword evidence="3" id="KW-1185">Reference proteome</keyword>
<dbReference type="EMBL" id="JACJTU010000006">
    <property type="protein sequence ID" value="MBD2733932.1"/>
    <property type="molecule type" value="Genomic_DNA"/>
</dbReference>
<comment type="caution">
    <text evidence="2">The sequence shown here is derived from an EMBL/GenBank/DDBJ whole genome shotgun (WGS) entry which is preliminary data.</text>
</comment>
<dbReference type="Gene3D" id="1.20.1220.20">
    <property type="entry name" value="Uncharcterised protein PF01724"/>
    <property type="match status" value="1"/>
</dbReference>
<gene>
    <name evidence="2" type="ORF">H6H03_08390</name>
</gene>
<dbReference type="PANTHER" id="PTHR34235">
    <property type="entry name" value="SLR1203 PROTEIN-RELATED"/>
    <property type="match status" value="1"/>
</dbReference>
<keyword evidence="1" id="KW-0175">Coiled coil</keyword>
<dbReference type="InterPro" id="IPR002636">
    <property type="entry name" value="DUF29"/>
</dbReference>
<feature type="coiled-coil region" evidence="1">
    <location>
        <begin position="31"/>
        <end position="65"/>
    </location>
</feature>
<organism evidence="2 3">
    <name type="scientific">Nostoc paludosum FACHB-159</name>
    <dbReference type="NCBI Taxonomy" id="2692908"/>
    <lineage>
        <taxon>Bacteria</taxon>
        <taxon>Bacillati</taxon>
        <taxon>Cyanobacteriota</taxon>
        <taxon>Cyanophyceae</taxon>
        <taxon>Nostocales</taxon>
        <taxon>Nostocaceae</taxon>
        <taxon>Nostoc</taxon>
    </lineage>
</organism>
<evidence type="ECO:0000313" key="2">
    <source>
        <dbReference type="EMBL" id="MBD2733932.1"/>
    </source>
</evidence>
<protein>
    <submittedName>
        <fullName evidence="2">DUF29 domain-containing protein</fullName>
    </submittedName>
</protein>
<name>A0ABR8K6Y4_9NOSO</name>
<dbReference type="RefSeq" id="WP_190954663.1">
    <property type="nucleotide sequence ID" value="NZ_JACJTU010000006.1"/>
</dbReference>
<evidence type="ECO:0000313" key="3">
    <source>
        <dbReference type="Proteomes" id="UP000637383"/>
    </source>
</evidence>
<proteinExistence type="predicted"/>
<dbReference type="Pfam" id="PF01724">
    <property type="entry name" value="DUF29"/>
    <property type="match status" value="1"/>
</dbReference>
<reference evidence="2 3" key="1">
    <citation type="journal article" date="2020" name="ISME J.">
        <title>Comparative genomics reveals insights into cyanobacterial evolution and habitat adaptation.</title>
        <authorList>
            <person name="Chen M.Y."/>
            <person name="Teng W.K."/>
            <person name="Zhao L."/>
            <person name="Hu C.X."/>
            <person name="Zhou Y.K."/>
            <person name="Han B.P."/>
            <person name="Song L.R."/>
            <person name="Shu W.S."/>
        </authorList>
    </citation>
    <scope>NUCLEOTIDE SEQUENCE [LARGE SCALE GENOMIC DNA]</scope>
    <source>
        <strain evidence="2 3">FACHB-159</strain>
    </source>
</reference>